<dbReference type="EMBL" id="JACCBY010000005">
    <property type="protein sequence ID" value="NYD91442.1"/>
    <property type="molecule type" value="Genomic_DNA"/>
</dbReference>
<protein>
    <submittedName>
        <fullName evidence="2">Uncharacterized protein</fullName>
    </submittedName>
</protein>
<feature type="transmembrane region" description="Helical" evidence="1">
    <location>
        <begin position="7"/>
        <end position="29"/>
    </location>
</feature>
<keyword evidence="1" id="KW-0812">Transmembrane</keyword>
<keyword evidence="3" id="KW-1185">Reference proteome</keyword>
<reference evidence="2 3" key="1">
    <citation type="submission" date="2020-08" db="EMBL/GenBank/DDBJ databases">
        <title>The Agave Microbiome: Exploring the role of microbial communities in plant adaptations to desert environments.</title>
        <authorList>
            <person name="Partida-Martinez L.P."/>
        </authorList>
    </citation>
    <scope>NUCLEOTIDE SEQUENCE [LARGE SCALE GENOMIC DNA]</scope>
    <source>
        <strain evidence="2 3">AS2.3</strain>
    </source>
</reference>
<name>A0A7Y9K322_9SPHN</name>
<proteinExistence type="predicted"/>
<accession>A0A7Y9K322</accession>
<evidence type="ECO:0000313" key="2">
    <source>
        <dbReference type="EMBL" id="NYD91442.1"/>
    </source>
</evidence>
<comment type="caution">
    <text evidence="2">The sequence shown here is derived from an EMBL/GenBank/DDBJ whole genome shotgun (WGS) entry which is preliminary data.</text>
</comment>
<evidence type="ECO:0000256" key="1">
    <source>
        <dbReference type="SAM" id="Phobius"/>
    </source>
</evidence>
<sequence length="36" mass="3824">MTHVTDVVLPMLVLITPLGAVVLAVASAIRLDHEID</sequence>
<dbReference type="Proteomes" id="UP000517753">
    <property type="component" value="Unassembled WGS sequence"/>
</dbReference>
<gene>
    <name evidence="2" type="ORF">HD841_003250</name>
</gene>
<organism evidence="2 3">
    <name type="scientific">Sphingomonas melonis</name>
    <dbReference type="NCBI Taxonomy" id="152682"/>
    <lineage>
        <taxon>Bacteria</taxon>
        <taxon>Pseudomonadati</taxon>
        <taxon>Pseudomonadota</taxon>
        <taxon>Alphaproteobacteria</taxon>
        <taxon>Sphingomonadales</taxon>
        <taxon>Sphingomonadaceae</taxon>
        <taxon>Sphingomonas</taxon>
    </lineage>
</organism>
<evidence type="ECO:0000313" key="3">
    <source>
        <dbReference type="Proteomes" id="UP000517753"/>
    </source>
</evidence>
<keyword evidence="1" id="KW-0472">Membrane</keyword>
<dbReference type="AlphaFoldDB" id="A0A7Y9K322"/>
<keyword evidence="1" id="KW-1133">Transmembrane helix</keyword>